<dbReference type="PROSITE" id="PS01359">
    <property type="entry name" value="ZF_PHD_1"/>
    <property type="match status" value="1"/>
</dbReference>
<evidence type="ECO:0000256" key="2">
    <source>
        <dbReference type="ARBA" id="ARBA00022771"/>
    </source>
</evidence>
<dbReference type="Proteomes" id="UP001187531">
    <property type="component" value="Unassembled WGS sequence"/>
</dbReference>
<evidence type="ECO:0000259" key="5">
    <source>
        <dbReference type="PROSITE" id="PS50016"/>
    </source>
</evidence>
<evidence type="ECO:0000256" key="3">
    <source>
        <dbReference type="ARBA" id="ARBA00022833"/>
    </source>
</evidence>
<dbReference type="GO" id="GO:0008270">
    <property type="term" value="F:zinc ion binding"/>
    <property type="evidence" value="ECO:0007669"/>
    <property type="project" value="UniProtKB-KW"/>
</dbReference>
<dbReference type="PANTHER" id="PTHR13793">
    <property type="entry name" value="PHD FINGER PROTEINS"/>
    <property type="match status" value="1"/>
</dbReference>
<dbReference type="PANTHER" id="PTHR13793:SF150">
    <property type="entry name" value="PHD FINGER PROTEIN 14"/>
    <property type="match status" value="1"/>
</dbReference>
<organism evidence="7 8">
    <name type="scientific">Artemia franciscana</name>
    <name type="common">Brine shrimp</name>
    <name type="synonym">Artemia sanfranciscana</name>
    <dbReference type="NCBI Taxonomy" id="6661"/>
    <lineage>
        <taxon>Eukaryota</taxon>
        <taxon>Metazoa</taxon>
        <taxon>Ecdysozoa</taxon>
        <taxon>Arthropoda</taxon>
        <taxon>Crustacea</taxon>
        <taxon>Branchiopoda</taxon>
        <taxon>Anostraca</taxon>
        <taxon>Artemiidae</taxon>
        <taxon>Artemia</taxon>
    </lineage>
</organism>
<dbReference type="InterPro" id="IPR013083">
    <property type="entry name" value="Znf_RING/FYVE/PHD"/>
</dbReference>
<dbReference type="SUPFAM" id="SSF57903">
    <property type="entry name" value="FYVE/PHD zinc finger"/>
    <property type="match status" value="1"/>
</dbReference>
<dbReference type="Gene3D" id="3.30.40.10">
    <property type="entry name" value="Zinc/RING finger domain, C3HC4 (zinc finger)"/>
    <property type="match status" value="2"/>
</dbReference>
<dbReference type="PROSITE" id="PS50016">
    <property type="entry name" value="ZF_PHD_2"/>
    <property type="match status" value="1"/>
</dbReference>
<keyword evidence="3" id="KW-0862">Zinc</keyword>
<name>A0AA88ILW8_ARTSF</name>
<keyword evidence="1" id="KW-0479">Metal-binding</keyword>
<dbReference type="Pfam" id="PF13832">
    <property type="entry name" value="zf-HC5HC2H_2"/>
    <property type="match status" value="1"/>
</dbReference>
<comment type="caution">
    <text evidence="7">The sequence shown here is derived from an EMBL/GenBank/DDBJ whole genome shotgun (WGS) entry which is preliminary data.</text>
</comment>
<dbReference type="InterPro" id="IPR050701">
    <property type="entry name" value="Histone_Mod_Regulator"/>
</dbReference>
<dbReference type="InterPro" id="IPR034732">
    <property type="entry name" value="EPHD"/>
</dbReference>
<dbReference type="Pfam" id="PF13771">
    <property type="entry name" value="zf-HC5HC2H"/>
    <property type="match status" value="1"/>
</dbReference>
<evidence type="ECO:0000313" key="8">
    <source>
        <dbReference type="Proteomes" id="UP001187531"/>
    </source>
</evidence>
<dbReference type="PROSITE" id="PS51805">
    <property type="entry name" value="EPHD"/>
    <property type="match status" value="1"/>
</dbReference>
<sequence length="459" mass="52019">MVYGAYPWDCKKIVAEQMVCSICLSGQANTENEVIECDGCGILVHEGCYGVSDTESFDSFCSATSMEPWFCEACKAGVKNPHCELCPSQDGVFKQTVTGRWVHLVCSLYTPGMSFGDVDSLSKKFCRRTPGYPGYQGNSVSGKKRESGRKKKTSQNLLIMVSIFDMPYNRFGSRICSLCEDSRLAGTGICIECDAGMCKTFFHVSIFDMPYNRFGSRICSLCEDSRLAGTGICIECDAGMCKTFFHVTCAQREGLLSEAHVAEKEEADPFYAHCKLHTDRSVMRRRKTAYVTLLSRMKYWCERQSEIKASIEEGTAPEHVKKNYLRVQKKIKEYAERSKLDNSHTGWYYPFSVLISEDPAEKVQRLVTSSAEAVKSLTKKAELMGLDLKRMEEIEAQEDNLNEISKRWNVNPAFSIEYVGYFLDREKRIETLKSQNGELLTQSDHLQKQETELQEKINE</sequence>
<dbReference type="AlphaFoldDB" id="A0AA88ILW8"/>
<dbReference type="InterPro" id="IPR019787">
    <property type="entry name" value="Znf_PHD-finger"/>
</dbReference>
<feature type="domain" description="PHD-type" evidence="5">
    <location>
        <begin position="17"/>
        <end position="77"/>
    </location>
</feature>
<accession>A0AA88ILW8</accession>
<dbReference type="SMART" id="SM00249">
    <property type="entry name" value="PHD"/>
    <property type="match status" value="2"/>
</dbReference>
<dbReference type="InterPro" id="IPR011011">
    <property type="entry name" value="Znf_FYVE_PHD"/>
</dbReference>
<evidence type="ECO:0000256" key="4">
    <source>
        <dbReference type="PROSITE-ProRule" id="PRU00146"/>
    </source>
</evidence>
<keyword evidence="2 4" id="KW-0863">Zinc-finger</keyword>
<evidence type="ECO:0000259" key="6">
    <source>
        <dbReference type="PROSITE" id="PS51805"/>
    </source>
</evidence>
<reference evidence="7" key="1">
    <citation type="submission" date="2023-07" db="EMBL/GenBank/DDBJ databases">
        <title>Chromosome-level genome assembly of Artemia franciscana.</title>
        <authorList>
            <person name="Jo E."/>
        </authorList>
    </citation>
    <scope>NUCLEOTIDE SEQUENCE</scope>
    <source>
        <tissue evidence="7">Whole body</tissue>
    </source>
</reference>
<evidence type="ECO:0000256" key="1">
    <source>
        <dbReference type="ARBA" id="ARBA00022723"/>
    </source>
</evidence>
<feature type="non-terminal residue" evidence="7">
    <location>
        <position position="1"/>
    </location>
</feature>
<proteinExistence type="predicted"/>
<keyword evidence="8" id="KW-1185">Reference proteome</keyword>
<protein>
    <recommendedName>
        <fullName evidence="9">PHD finger protein</fullName>
    </recommendedName>
</protein>
<dbReference type="GO" id="GO:0006357">
    <property type="term" value="P:regulation of transcription by RNA polymerase II"/>
    <property type="evidence" value="ECO:0007669"/>
    <property type="project" value="TreeGrafter"/>
</dbReference>
<feature type="domain" description="PHD-type" evidence="6">
    <location>
        <begin position="80"/>
        <end position="278"/>
    </location>
</feature>
<gene>
    <name evidence="7" type="ORF">QYM36_000597</name>
</gene>
<evidence type="ECO:0008006" key="9">
    <source>
        <dbReference type="Google" id="ProtNLM"/>
    </source>
</evidence>
<dbReference type="CDD" id="cd15561">
    <property type="entry name" value="PHD1_PHF14"/>
    <property type="match status" value="1"/>
</dbReference>
<dbReference type="EMBL" id="JAVRJZ010000002">
    <property type="protein sequence ID" value="KAK2726196.1"/>
    <property type="molecule type" value="Genomic_DNA"/>
</dbReference>
<dbReference type="InterPro" id="IPR019786">
    <property type="entry name" value="Zinc_finger_PHD-type_CS"/>
</dbReference>
<dbReference type="Pfam" id="PF00628">
    <property type="entry name" value="PHD"/>
    <property type="match status" value="1"/>
</dbReference>
<dbReference type="InterPro" id="IPR001965">
    <property type="entry name" value="Znf_PHD"/>
</dbReference>
<evidence type="ECO:0000313" key="7">
    <source>
        <dbReference type="EMBL" id="KAK2726196.1"/>
    </source>
</evidence>